<comment type="caution">
    <text evidence="3">The sequence shown here is derived from an EMBL/GenBank/DDBJ whole genome shotgun (WGS) entry which is preliminary data.</text>
</comment>
<feature type="transmembrane region" description="Helical" evidence="2">
    <location>
        <begin position="209"/>
        <end position="238"/>
    </location>
</feature>
<feature type="transmembrane region" description="Helical" evidence="2">
    <location>
        <begin position="37"/>
        <end position="53"/>
    </location>
</feature>
<accession>A0ABP5Z789</accession>
<feature type="transmembrane region" description="Helical" evidence="2">
    <location>
        <begin position="370"/>
        <end position="388"/>
    </location>
</feature>
<keyword evidence="2" id="KW-1133">Transmembrane helix</keyword>
<evidence type="ECO:0000313" key="3">
    <source>
        <dbReference type="EMBL" id="GAA2493694.1"/>
    </source>
</evidence>
<organism evidence="3 4">
    <name type="scientific">Terrabacter carboxydivorans</name>
    <dbReference type="NCBI Taxonomy" id="619730"/>
    <lineage>
        <taxon>Bacteria</taxon>
        <taxon>Bacillati</taxon>
        <taxon>Actinomycetota</taxon>
        <taxon>Actinomycetes</taxon>
        <taxon>Micrococcales</taxon>
        <taxon>Intrasporangiaceae</taxon>
        <taxon>Terrabacter</taxon>
    </lineage>
</organism>
<feature type="transmembrane region" description="Helical" evidence="2">
    <location>
        <begin position="94"/>
        <end position="115"/>
    </location>
</feature>
<dbReference type="PANTHER" id="PTHR37422">
    <property type="entry name" value="TEICHURONIC ACID BIOSYNTHESIS PROTEIN TUAE"/>
    <property type="match status" value="1"/>
</dbReference>
<evidence type="ECO:0008006" key="5">
    <source>
        <dbReference type="Google" id="ProtNLM"/>
    </source>
</evidence>
<feature type="transmembrane region" description="Helical" evidence="2">
    <location>
        <begin position="186"/>
        <end position="203"/>
    </location>
</feature>
<dbReference type="PANTHER" id="PTHR37422:SF13">
    <property type="entry name" value="LIPOPOLYSACCHARIDE BIOSYNTHESIS PROTEIN PA4999-RELATED"/>
    <property type="match status" value="1"/>
</dbReference>
<dbReference type="EMBL" id="BAAARE010000016">
    <property type="protein sequence ID" value="GAA2493694.1"/>
    <property type="molecule type" value="Genomic_DNA"/>
</dbReference>
<gene>
    <name evidence="3" type="ORF">GCM10009858_34610</name>
</gene>
<reference evidence="4" key="1">
    <citation type="journal article" date="2019" name="Int. J. Syst. Evol. Microbiol.">
        <title>The Global Catalogue of Microorganisms (GCM) 10K type strain sequencing project: providing services to taxonomists for standard genome sequencing and annotation.</title>
        <authorList>
            <consortium name="The Broad Institute Genomics Platform"/>
            <consortium name="The Broad Institute Genome Sequencing Center for Infectious Disease"/>
            <person name="Wu L."/>
            <person name="Ma J."/>
        </authorList>
    </citation>
    <scope>NUCLEOTIDE SEQUENCE [LARGE SCALE GENOMIC DNA]</scope>
    <source>
        <strain evidence="4">JCM 16259</strain>
    </source>
</reference>
<protein>
    <recommendedName>
        <fullName evidence="5">O-antigen ligase</fullName>
    </recommendedName>
</protein>
<evidence type="ECO:0000256" key="2">
    <source>
        <dbReference type="SAM" id="Phobius"/>
    </source>
</evidence>
<dbReference type="Proteomes" id="UP001500730">
    <property type="component" value="Unassembled WGS sequence"/>
</dbReference>
<keyword evidence="2" id="KW-0812">Transmembrane</keyword>
<feature type="region of interest" description="Disordered" evidence="1">
    <location>
        <begin position="416"/>
        <end position="443"/>
    </location>
</feature>
<evidence type="ECO:0000256" key="1">
    <source>
        <dbReference type="SAM" id="MobiDB-lite"/>
    </source>
</evidence>
<sequence>MRLILTRVTAAAFALYLLFGQRFTVDAATGGRGAVSLPEMLFLAASLLLWFGLKVRIEGPHAKGLFVSTVGPLFTLLMVLPLIGVLIGDYEPRALYSFVVVLVPMAILTLGAAAARFDVDLRTPVFVAVVGQGLYGLGQLLARVGLMPTGLWSWAVNWDAQTQASYSESYVISSRSTGLFVNPNEFGLWSVLTVIFGALYLRGRRRGVALFLGILGVFASQSRTAWLALALLLAALMIRNLLRPQTAKSSFVAVALTAVTLGLVALFGGFSRFIEAGAVSRFNTGLGVFTGGGASQDANLQGRYVGWERANEFVQDYAFGTLGPPQLKFGGSIDNQFVSYYLQGGVLLVCVYLLALAAPFIVLRRRVHQSWKLMVVATVFAIFSYTASPMDSPAASALAWVCVTLSVQASLRPGVSRVDPADTTDDPEPAFEPAPRVSNGRPM</sequence>
<evidence type="ECO:0000313" key="4">
    <source>
        <dbReference type="Proteomes" id="UP001500730"/>
    </source>
</evidence>
<keyword evidence="2" id="KW-0472">Membrane</keyword>
<keyword evidence="4" id="KW-1185">Reference proteome</keyword>
<feature type="transmembrane region" description="Helical" evidence="2">
    <location>
        <begin position="250"/>
        <end position="274"/>
    </location>
</feature>
<proteinExistence type="predicted"/>
<dbReference type="InterPro" id="IPR051533">
    <property type="entry name" value="WaaL-like"/>
</dbReference>
<dbReference type="RefSeq" id="WP_344256276.1">
    <property type="nucleotide sequence ID" value="NZ_BAAARE010000016.1"/>
</dbReference>
<feature type="transmembrane region" description="Helical" evidence="2">
    <location>
        <begin position="65"/>
        <end position="88"/>
    </location>
</feature>
<name>A0ABP5Z789_9MICO</name>
<feature type="transmembrane region" description="Helical" evidence="2">
    <location>
        <begin position="340"/>
        <end position="363"/>
    </location>
</feature>